<accession>A0A2P2PZ74</accession>
<proteinExistence type="predicted"/>
<evidence type="ECO:0000256" key="1">
    <source>
        <dbReference type="SAM" id="MobiDB-lite"/>
    </source>
</evidence>
<reference evidence="2" key="1">
    <citation type="submission" date="2018-02" db="EMBL/GenBank/DDBJ databases">
        <title>Rhizophora mucronata_Transcriptome.</title>
        <authorList>
            <person name="Meera S.P."/>
            <person name="Sreeshan A."/>
            <person name="Augustine A."/>
        </authorList>
    </citation>
    <scope>NUCLEOTIDE SEQUENCE</scope>
    <source>
        <tissue evidence="2">Leaf</tissue>
    </source>
</reference>
<organism evidence="2">
    <name type="scientific">Rhizophora mucronata</name>
    <name type="common">Asiatic mangrove</name>
    <dbReference type="NCBI Taxonomy" id="61149"/>
    <lineage>
        <taxon>Eukaryota</taxon>
        <taxon>Viridiplantae</taxon>
        <taxon>Streptophyta</taxon>
        <taxon>Embryophyta</taxon>
        <taxon>Tracheophyta</taxon>
        <taxon>Spermatophyta</taxon>
        <taxon>Magnoliopsida</taxon>
        <taxon>eudicotyledons</taxon>
        <taxon>Gunneridae</taxon>
        <taxon>Pentapetalae</taxon>
        <taxon>rosids</taxon>
        <taxon>fabids</taxon>
        <taxon>Malpighiales</taxon>
        <taxon>Rhizophoraceae</taxon>
        <taxon>Rhizophora</taxon>
    </lineage>
</organism>
<protein>
    <submittedName>
        <fullName evidence="2">Uncharacterized protein</fullName>
    </submittedName>
</protein>
<dbReference type="AlphaFoldDB" id="A0A2P2PZ74"/>
<sequence length="24" mass="2727">MNSSHSQGTKPQNNTGNRTRNLQR</sequence>
<dbReference type="EMBL" id="GGEC01079511">
    <property type="protein sequence ID" value="MBX59995.1"/>
    <property type="molecule type" value="Transcribed_RNA"/>
</dbReference>
<feature type="region of interest" description="Disordered" evidence="1">
    <location>
        <begin position="1"/>
        <end position="24"/>
    </location>
</feature>
<name>A0A2P2PZ74_RHIMU</name>
<evidence type="ECO:0000313" key="2">
    <source>
        <dbReference type="EMBL" id="MBX59995.1"/>
    </source>
</evidence>